<accession>A0A4R4QD12</accession>
<dbReference type="SUPFAM" id="SSF160104">
    <property type="entry name" value="Acetoacetate decarboxylase-like"/>
    <property type="match status" value="1"/>
</dbReference>
<evidence type="ECO:0000313" key="1">
    <source>
        <dbReference type="EMBL" id="TDC33270.1"/>
    </source>
</evidence>
<gene>
    <name evidence="1" type="ORF">E1261_06315</name>
</gene>
<dbReference type="EMBL" id="SMKA01000015">
    <property type="protein sequence ID" value="TDC33270.1"/>
    <property type="molecule type" value="Genomic_DNA"/>
</dbReference>
<dbReference type="AlphaFoldDB" id="A0A4R4QD12"/>
<dbReference type="PANTHER" id="PTHR39186:SF1">
    <property type="entry name" value="DUF2071 DOMAIN-CONTAINING PROTEIN"/>
    <property type="match status" value="1"/>
</dbReference>
<sequence length="250" mass="27615">MSDRVSWPVAPELRRPRILRQQWLDLTFLHWAVDPAVVARFFPPGTRPDVFEGRTYIGLVPFRMVGTGLPLGPAVPYVGTFLETNIRLYSIDDAGRRGVVFLSLDANRLAVVAIARAVFALPYRWAEMTHSSSGSTQTYTSRLRRPGVPVAALITVDTGLAVRADPLSDFLTARWGLHAHRGGRTWYLPNQHPAWELHSATVTKLHMPGLFPSVGLPEPAGPPDHVLYSPGVPAEFGLPVKPSFRRSAAR</sequence>
<reference evidence="1 2" key="1">
    <citation type="submission" date="2019-03" db="EMBL/GenBank/DDBJ databases">
        <title>Draft genome sequences of novel Actinobacteria.</title>
        <authorList>
            <person name="Sahin N."/>
            <person name="Ay H."/>
            <person name="Saygin H."/>
        </authorList>
    </citation>
    <scope>NUCLEOTIDE SEQUENCE [LARGE SCALE GENOMIC DNA]</scope>
    <source>
        <strain evidence="1 2">JCM 30547</strain>
    </source>
</reference>
<keyword evidence="2" id="KW-1185">Reference proteome</keyword>
<proteinExistence type="predicted"/>
<dbReference type="RefSeq" id="WP_132403293.1">
    <property type="nucleotide sequence ID" value="NZ_SMKA01000015.1"/>
</dbReference>
<dbReference type="InterPro" id="IPR023375">
    <property type="entry name" value="ADC_dom_sf"/>
</dbReference>
<dbReference type="PANTHER" id="PTHR39186">
    <property type="entry name" value="DUF2071 FAMILY PROTEIN"/>
    <property type="match status" value="1"/>
</dbReference>
<protein>
    <submittedName>
        <fullName evidence="1">DUF2071 domain-containing protein</fullName>
    </submittedName>
</protein>
<dbReference type="Proteomes" id="UP000295075">
    <property type="component" value="Unassembled WGS sequence"/>
</dbReference>
<dbReference type="Gene3D" id="2.40.400.10">
    <property type="entry name" value="Acetoacetate decarboxylase-like"/>
    <property type="match status" value="1"/>
</dbReference>
<dbReference type="InterPro" id="IPR018644">
    <property type="entry name" value="DUF2071"/>
</dbReference>
<name>A0A4R4QD12_9ACTN</name>
<dbReference type="OrthoDB" id="150993at2"/>
<dbReference type="Pfam" id="PF09844">
    <property type="entry name" value="DUF2071"/>
    <property type="match status" value="1"/>
</dbReference>
<evidence type="ECO:0000313" key="2">
    <source>
        <dbReference type="Proteomes" id="UP000295075"/>
    </source>
</evidence>
<organism evidence="1 2">
    <name type="scientific">Kribbella albertanoniae</name>
    <dbReference type="NCBI Taxonomy" id="1266829"/>
    <lineage>
        <taxon>Bacteria</taxon>
        <taxon>Bacillati</taxon>
        <taxon>Actinomycetota</taxon>
        <taxon>Actinomycetes</taxon>
        <taxon>Propionibacteriales</taxon>
        <taxon>Kribbellaceae</taxon>
        <taxon>Kribbella</taxon>
    </lineage>
</organism>
<comment type="caution">
    <text evidence="1">The sequence shown here is derived from an EMBL/GenBank/DDBJ whole genome shotgun (WGS) entry which is preliminary data.</text>
</comment>